<dbReference type="KEGG" id="metu:GNH96_14115"/>
<dbReference type="PROSITE" id="PS00137">
    <property type="entry name" value="SUBTILASE_HIS"/>
    <property type="match status" value="1"/>
</dbReference>
<dbReference type="PANTHER" id="PTHR43806:SF11">
    <property type="entry name" value="CEREVISIN-RELATED"/>
    <property type="match status" value="1"/>
</dbReference>
<evidence type="ECO:0000256" key="3">
    <source>
        <dbReference type="ARBA" id="ARBA00022801"/>
    </source>
</evidence>
<keyword evidence="2 5" id="KW-0645">Protease</keyword>
<dbReference type="Proteomes" id="UP000503004">
    <property type="component" value="Chromosome"/>
</dbReference>
<dbReference type="EMBL" id="CP046565">
    <property type="protein sequence ID" value="QJD30974.1"/>
    <property type="molecule type" value="Genomic_DNA"/>
</dbReference>
<dbReference type="PROSITE" id="PS00138">
    <property type="entry name" value="SUBTILASE_SER"/>
    <property type="match status" value="1"/>
</dbReference>
<evidence type="ECO:0000256" key="6">
    <source>
        <dbReference type="SAM" id="SignalP"/>
    </source>
</evidence>
<feature type="domain" description="Peptidase S8/S53" evidence="7">
    <location>
        <begin position="245"/>
        <end position="561"/>
    </location>
</feature>
<feature type="active site" description="Charge relay system" evidence="5">
    <location>
        <position position="252"/>
    </location>
</feature>
<dbReference type="InterPro" id="IPR000209">
    <property type="entry name" value="Peptidase_S8/S53_dom"/>
</dbReference>
<dbReference type="InterPro" id="IPR050131">
    <property type="entry name" value="Peptidase_S8_subtilisin-like"/>
</dbReference>
<dbReference type="AlphaFoldDB" id="A0A858QB98"/>
<evidence type="ECO:0000313" key="8">
    <source>
        <dbReference type="EMBL" id="QJD30974.1"/>
    </source>
</evidence>
<dbReference type="SUPFAM" id="SSF52743">
    <property type="entry name" value="Subtilisin-like"/>
    <property type="match status" value="1"/>
</dbReference>
<dbReference type="PROSITE" id="PS51892">
    <property type="entry name" value="SUBTILASE"/>
    <property type="match status" value="1"/>
</dbReference>
<keyword evidence="3 5" id="KW-0378">Hydrolase</keyword>
<keyword evidence="6" id="KW-0732">Signal</keyword>
<dbReference type="InterPro" id="IPR036852">
    <property type="entry name" value="Peptidase_S8/S53_dom_sf"/>
</dbReference>
<dbReference type="Gene3D" id="3.40.50.200">
    <property type="entry name" value="Peptidase S8/S53 domain"/>
    <property type="match status" value="1"/>
</dbReference>
<evidence type="ECO:0000256" key="1">
    <source>
        <dbReference type="ARBA" id="ARBA00011073"/>
    </source>
</evidence>
<protein>
    <submittedName>
        <fullName evidence="8">S8 family serine peptidase</fullName>
    </submittedName>
</protein>
<dbReference type="GO" id="GO:0004252">
    <property type="term" value="F:serine-type endopeptidase activity"/>
    <property type="evidence" value="ECO:0007669"/>
    <property type="project" value="UniProtKB-UniRule"/>
</dbReference>
<evidence type="ECO:0000313" key="9">
    <source>
        <dbReference type="Proteomes" id="UP000503004"/>
    </source>
</evidence>
<feature type="signal peptide" evidence="6">
    <location>
        <begin position="1"/>
        <end position="23"/>
    </location>
</feature>
<dbReference type="RefSeq" id="WP_169604247.1">
    <property type="nucleotide sequence ID" value="NZ_CP046565.1"/>
</dbReference>
<name>A0A858QB98_9GAMM</name>
<dbReference type="InterPro" id="IPR015500">
    <property type="entry name" value="Peptidase_S8_subtilisin-rel"/>
</dbReference>
<gene>
    <name evidence="8" type="ORF">GNH96_14115</name>
</gene>
<reference evidence="9" key="1">
    <citation type="submission" date="2019-12" db="EMBL/GenBank/DDBJ databases">
        <authorList>
            <person name="Awala S.I."/>
            <person name="Rhee S.K."/>
        </authorList>
    </citation>
    <scope>NUCLEOTIDE SEQUENCE [LARGE SCALE GENOMIC DNA]</scope>
    <source>
        <strain evidence="9">IM1</strain>
    </source>
</reference>
<sequence length="617" mass="64450">MKRLSRVSIASLLLAAASASGMAANAPVSIIVMFKSDVDRDEPGAINAAELDRLQAETGFDFKWMGNTRTNARILRTLDTLTQDEATALARRIGVMDGVLWADVDAGRGTASARSAVPAVAGIEEFIIKFKRGAGSLPLDVEKLSAAAGARLVPTSETVGAAQVYRLARPVGVADAGAIERRLEALPEVRYADPVTRMKAQAAAEPVMPSDEYFPQQWHLQSGPGAVAGSANVQAAWSLTRGTPEVTVAVLDSGVLFAPTHPDLESRLEYRNAEKTVIVGWDMIRNPRFARDGNARDKKPKDEGDWEAVGWCGKEDGIPVPTAFKPAEWHGSHVAGIIGAATDNGIGVSGVDWLARIEPVRVLGPCDGNVKDIIQGIGWAAGKKGVGGTQPNPRPANVINMSLGPDAPGTGPCPDAMQEAIDYALSRNAAVVVSAGNENDNTRNYAPANCRGVIAVSAVGPSGDLASYSNFGAEVAVAAPGGDIGAKGERPQDGILSTLNTSQKRPSAEGMSYGAMDGTSMAAPVVSGVVSLMLAADTEKKLNPQRIMAILRDTARPFPEGSRCTTYLKGQCGAGIVDAYAAVKAAMPTPPVGRIEPHAQGNGADLSGRNLSIVRVR</sequence>
<evidence type="ECO:0000259" key="7">
    <source>
        <dbReference type="Pfam" id="PF00082"/>
    </source>
</evidence>
<dbReference type="InterPro" id="IPR022398">
    <property type="entry name" value="Peptidase_S8_His-AS"/>
</dbReference>
<dbReference type="PRINTS" id="PR00723">
    <property type="entry name" value="SUBTILISIN"/>
</dbReference>
<accession>A0A858QB98</accession>
<dbReference type="CDD" id="cd07496">
    <property type="entry name" value="Peptidases_S8_13"/>
    <property type="match status" value="1"/>
</dbReference>
<keyword evidence="9" id="KW-1185">Reference proteome</keyword>
<feature type="chain" id="PRO_5032450586" evidence="6">
    <location>
        <begin position="24"/>
        <end position="617"/>
    </location>
</feature>
<organism evidence="8 9">
    <name type="scientific">Methylococcus geothermalis</name>
    <dbReference type="NCBI Taxonomy" id="2681310"/>
    <lineage>
        <taxon>Bacteria</taxon>
        <taxon>Pseudomonadati</taxon>
        <taxon>Pseudomonadota</taxon>
        <taxon>Gammaproteobacteria</taxon>
        <taxon>Methylococcales</taxon>
        <taxon>Methylococcaceae</taxon>
        <taxon>Methylococcus</taxon>
    </lineage>
</organism>
<keyword evidence="4 5" id="KW-0720">Serine protease</keyword>
<comment type="similarity">
    <text evidence="1 5">Belongs to the peptidase S8 family.</text>
</comment>
<dbReference type="Pfam" id="PF00082">
    <property type="entry name" value="Peptidase_S8"/>
    <property type="match status" value="1"/>
</dbReference>
<feature type="active site" description="Charge relay system" evidence="5">
    <location>
        <position position="520"/>
    </location>
</feature>
<dbReference type="InterPro" id="IPR034176">
    <property type="entry name" value="Peptidases_S8_13"/>
</dbReference>
<evidence type="ECO:0000256" key="5">
    <source>
        <dbReference type="PROSITE-ProRule" id="PRU01240"/>
    </source>
</evidence>
<evidence type="ECO:0000256" key="4">
    <source>
        <dbReference type="ARBA" id="ARBA00022825"/>
    </source>
</evidence>
<feature type="active site" description="Charge relay system" evidence="5">
    <location>
        <position position="330"/>
    </location>
</feature>
<dbReference type="InterPro" id="IPR023828">
    <property type="entry name" value="Peptidase_S8_Ser-AS"/>
</dbReference>
<dbReference type="PANTHER" id="PTHR43806">
    <property type="entry name" value="PEPTIDASE S8"/>
    <property type="match status" value="1"/>
</dbReference>
<proteinExistence type="inferred from homology"/>
<dbReference type="GO" id="GO:0006508">
    <property type="term" value="P:proteolysis"/>
    <property type="evidence" value="ECO:0007669"/>
    <property type="project" value="UniProtKB-KW"/>
</dbReference>
<evidence type="ECO:0000256" key="2">
    <source>
        <dbReference type="ARBA" id="ARBA00022670"/>
    </source>
</evidence>